<feature type="region of interest" description="Disordered" evidence="2">
    <location>
        <begin position="29"/>
        <end position="51"/>
    </location>
</feature>
<reference evidence="4" key="2">
    <citation type="journal article" date="2021" name="PeerJ">
        <title>Extensive microbial diversity within the chicken gut microbiome revealed by metagenomics and culture.</title>
        <authorList>
            <person name="Gilroy R."/>
            <person name="Ravi A."/>
            <person name="Getino M."/>
            <person name="Pursley I."/>
            <person name="Horton D.L."/>
            <person name="Alikhan N.F."/>
            <person name="Baker D."/>
            <person name="Gharbi K."/>
            <person name="Hall N."/>
            <person name="Watson M."/>
            <person name="Adriaenssens E.M."/>
            <person name="Foster-Nyarko E."/>
            <person name="Jarju S."/>
            <person name="Secka A."/>
            <person name="Antonio M."/>
            <person name="Oren A."/>
            <person name="Chaudhuri R.R."/>
            <person name="La Ragione R."/>
            <person name="Hildebrand F."/>
            <person name="Pallen M.J."/>
        </authorList>
    </citation>
    <scope>NUCLEOTIDE SEQUENCE</scope>
    <source>
        <strain evidence="4">D5-748</strain>
    </source>
</reference>
<gene>
    <name evidence="4" type="ORF">IAC23_07190</name>
</gene>
<dbReference type="PANTHER" id="PTHR30203">
    <property type="entry name" value="OUTER MEMBRANE CATION EFFLUX PROTEIN"/>
    <property type="match status" value="1"/>
</dbReference>
<dbReference type="PANTHER" id="PTHR30203:SF24">
    <property type="entry name" value="BLR4935 PROTEIN"/>
    <property type="match status" value="1"/>
</dbReference>
<comment type="caution">
    <text evidence="4">The sequence shown here is derived from an EMBL/GenBank/DDBJ whole genome shotgun (WGS) entry which is preliminary data.</text>
</comment>
<comment type="similarity">
    <text evidence="1">Belongs to the outer membrane factor (OMF) (TC 1.B.17) family.</text>
</comment>
<feature type="chain" id="PRO_5038387246" evidence="3">
    <location>
        <begin position="22"/>
        <end position="430"/>
    </location>
</feature>
<feature type="signal peptide" evidence="3">
    <location>
        <begin position="1"/>
        <end position="21"/>
    </location>
</feature>
<dbReference type="SUPFAM" id="SSF56954">
    <property type="entry name" value="Outer membrane efflux proteins (OEP)"/>
    <property type="match status" value="1"/>
</dbReference>
<dbReference type="InterPro" id="IPR003423">
    <property type="entry name" value="OMP_efflux"/>
</dbReference>
<feature type="compositionally biased region" description="Polar residues" evidence="2">
    <location>
        <begin position="37"/>
        <end position="50"/>
    </location>
</feature>
<keyword evidence="3" id="KW-0732">Signal</keyword>
<organism evidence="4 5">
    <name type="scientific">Candidatus Cryptobacteroides merdavium</name>
    <dbReference type="NCBI Taxonomy" id="2840769"/>
    <lineage>
        <taxon>Bacteria</taxon>
        <taxon>Pseudomonadati</taxon>
        <taxon>Bacteroidota</taxon>
        <taxon>Bacteroidia</taxon>
        <taxon>Bacteroidales</taxon>
        <taxon>Candidatus Cryptobacteroides</taxon>
    </lineage>
</organism>
<dbReference type="Gene3D" id="1.20.1600.10">
    <property type="entry name" value="Outer membrane efflux proteins (OEP)"/>
    <property type="match status" value="1"/>
</dbReference>
<dbReference type="AlphaFoldDB" id="A0A9D9ECK8"/>
<evidence type="ECO:0000256" key="2">
    <source>
        <dbReference type="SAM" id="MobiDB-lite"/>
    </source>
</evidence>
<dbReference type="Pfam" id="PF02321">
    <property type="entry name" value="OEP"/>
    <property type="match status" value="1"/>
</dbReference>
<evidence type="ECO:0000313" key="4">
    <source>
        <dbReference type="EMBL" id="MBO8445461.1"/>
    </source>
</evidence>
<evidence type="ECO:0000256" key="3">
    <source>
        <dbReference type="SAM" id="SignalP"/>
    </source>
</evidence>
<reference evidence="4" key="1">
    <citation type="submission" date="2020-10" db="EMBL/GenBank/DDBJ databases">
        <authorList>
            <person name="Gilroy R."/>
        </authorList>
    </citation>
    <scope>NUCLEOTIDE SEQUENCE</scope>
    <source>
        <strain evidence="4">D5-748</strain>
    </source>
</reference>
<proteinExistence type="inferred from homology"/>
<sequence>MNIKRYAIAAMMFSAAVFQSAAQPAAPADSLADRSGSAVTANTESASGLSSDAEEVLHTQNLDDILAAVEANNPELISIMSDVEAQSLQMKSENMLEDPSVEYSSFYKGGVSGQAGSELVVSQGFDFPTLYAAKHKRNELSRASLNSSLANERRRILLDAKSLCLDIIMYRQTGELLSMQSEIADELLLLYRQRLESGDASALEVNKIRMELMSVATDVAANSAALDAACRALQSMNGGQPIVFDADFYPLVEEVVDPDAAVEEYLSSDASIHAAESAAEAAQKEIAVNRQGWIPRFEVGYRRNTDIREAEHGFLVGGSIPLFSNHRKVATAKARSVAASSALNSVRLQSEAEVRSIMTEIRQTESALSAYDEPLMRETLSLLQKAVESGEISLIDYFVETSSIYSNLTSCITLRNNYHKLMARLYKNRL</sequence>
<evidence type="ECO:0000313" key="5">
    <source>
        <dbReference type="Proteomes" id="UP000823619"/>
    </source>
</evidence>
<accession>A0A9D9ECK8</accession>
<name>A0A9D9ECK8_9BACT</name>
<dbReference type="Proteomes" id="UP000823619">
    <property type="component" value="Unassembled WGS sequence"/>
</dbReference>
<dbReference type="EMBL" id="JADIMO010000094">
    <property type="protein sequence ID" value="MBO8445461.1"/>
    <property type="molecule type" value="Genomic_DNA"/>
</dbReference>
<protein>
    <submittedName>
        <fullName evidence="4">TolC family protein</fullName>
    </submittedName>
</protein>
<dbReference type="InterPro" id="IPR010131">
    <property type="entry name" value="MdtP/NodT-like"/>
</dbReference>
<dbReference type="GO" id="GO:0015562">
    <property type="term" value="F:efflux transmembrane transporter activity"/>
    <property type="evidence" value="ECO:0007669"/>
    <property type="project" value="InterPro"/>
</dbReference>
<evidence type="ECO:0000256" key="1">
    <source>
        <dbReference type="ARBA" id="ARBA00007613"/>
    </source>
</evidence>